<name>A0A8X6YHC9_9ARAC</name>
<proteinExistence type="predicted"/>
<protein>
    <submittedName>
        <fullName evidence="1">Uncharacterized protein</fullName>
    </submittedName>
</protein>
<comment type="caution">
    <text evidence="1">The sequence shown here is derived from an EMBL/GenBank/DDBJ whole genome shotgun (WGS) entry which is preliminary data.</text>
</comment>
<evidence type="ECO:0000313" key="2">
    <source>
        <dbReference type="Proteomes" id="UP000886998"/>
    </source>
</evidence>
<dbReference type="Proteomes" id="UP000886998">
    <property type="component" value="Unassembled WGS sequence"/>
</dbReference>
<accession>A0A8X6YHC9</accession>
<sequence length="120" mass="12872">MVDSFVCTGKVDGFIDAIVDLSVNVILVRDGGVSEDRSGKYGLKFPPIREGKRAERGRHCHGVKTFCQRNIQRCVCTVSVKPSCTGWSMDGNPRLDAKFVDGSPGNVLAGLGVPIMMSGV</sequence>
<dbReference type="EMBL" id="BMAV01019736">
    <property type="protein sequence ID" value="GFY72941.1"/>
    <property type="molecule type" value="Genomic_DNA"/>
</dbReference>
<reference evidence="1" key="1">
    <citation type="submission" date="2020-08" db="EMBL/GenBank/DDBJ databases">
        <title>Multicomponent nature underlies the extraordinary mechanical properties of spider dragline silk.</title>
        <authorList>
            <person name="Kono N."/>
            <person name="Nakamura H."/>
            <person name="Mori M."/>
            <person name="Yoshida Y."/>
            <person name="Ohtoshi R."/>
            <person name="Malay A.D."/>
            <person name="Moran D.A.P."/>
            <person name="Tomita M."/>
            <person name="Numata K."/>
            <person name="Arakawa K."/>
        </authorList>
    </citation>
    <scope>NUCLEOTIDE SEQUENCE</scope>
</reference>
<keyword evidence="2" id="KW-1185">Reference proteome</keyword>
<dbReference type="AlphaFoldDB" id="A0A8X6YHC9"/>
<gene>
    <name evidence="1" type="ORF">TNIN_154641</name>
</gene>
<organism evidence="1 2">
    <name type="scientific">Trichonephila inaurata madagascariensis</name>
    <dbReference type="NCBI Taxonomy" id="2747483"/>
    <lineage>
        <taxon>Eukaryota</taxon>
        <taxon>Metazoa</taxon>
        <taxon>Ecdysozoa</taxon>
        <taxon>Arthropoda</taxon>
        <taxon>Chelicerata</taxon>
        <taxon>Arachnida</taxon>
        <taxon>Araneae</taxon>
        <taxon>Araneomorphae</taxon>
        <taxon>Entelegynae</taxon>
        <taxon>Araneoidea</taxon>
        <taxon>Nephilidae</taxon>
        <taxon>Trichonephila</taxon>
        <taxon>Trichonephila inaurata</taxon>
    </lineage>
</organism>
<evidence type="ECO:0000313" key="1">
    <source>
        <dbReference type="EMBL" id="GFY72941.1"/>
    </source>
</evidence>